<dbReference type="SUPFAM" id="SSF52540">
    <property type="entry name" value="P-loop containing nucleoside triphosphate hydrolases"/>
    <property type="match status" value="1"/>
</dbReference>
<protein>
    <recommendedName>
        <fullName evidence="3">Sulfotransferase domain-containing protein</fullName>
    </recommendedName>
</protein>
<reference evidence="1" key="1">
    <citation type="journal article" name="DNA Res.">
        <title>The physiological potential of anammox bacteria as revealed by their core genome structure.</title>
        <authorList>
            <person name="Okubo T."/>
            <person name="Toyoda A."/>
            <person name="Fukuhara K."/>
            <person name="Uchiyama I."/>
            <person name="Harigaya Y."/>
            <person name="Kuroiwa M."/>
            <person name="Suzuki T."/>
            <person name="Murakami Y."/>
            <person name="Suwa Y."/>
            <person name="Takami H."/>
        </authorList>
    </citation>
    <scope>NUCLEOTIDE SEQUENCE</scope>
    <source>
        <strain evidence="1">317325-3</strain>
    </source>
</reference>
<dbReference type="InterPro" id="IPR027417">
    <property type="entry name" value="P-loop_NTPase"/>
</dbReference>
<accession>A0A809QWB4</accession>
<proteinExistence type="predicted"/>
<dbReference type="KEGG" id="ddz:DSYM_04290"/>
<dbReference type="Gene3D" id="3.40.50.300">
    <property type="entry name" value="P-loop containing nucleotide triphosphate hydrolases"/>
    <property type="match status" value="1"/>
</dbReference>
<organism evidence="1 2">
    <name type="scientific">Candidatus Desulfobacillus denitrificans</name>
    <dbReference type="NCBI Taxonomy" id="2608985"/>
    <lineage>
        <taxon>Bacteria</taxon>
        <taxon>Pseudomonadati</taxon>
        <taxon>Pseudomonadota</taxon>
        <taxon>Betaproteobacteria</taxon>
        <taxon>Candidatus Desulfobacillus</taxon>
    </lineage>
</organism>
<evidence type="ECO:0000313" key="2">
    <source>
        <dbReference type="Proteomes" id="UP000662914"/>
    </source>
</evidence>
<evidence type="ECO:0008006" key="3">
    <source>
        <dbReference type="Google" id="ProtNLM"/>
    </source>
</evidence>
<gene>
    <name evidence="1" type="ORF">DSYM_04290</name>
</gene>
<dbReference type="Proteomes" id="UP000662914">
    <property type="component" value="Chromosome"/>
</dbReference>
<dbReference type="EMBL" id="AP021857">
    <property type="protein sequence ID" value="BBO19730.1"/>
    <property type="molecule type" value="Genomic_DNA"/>
</dbReference>
<dbReference type="AlphaFoldDB" id="A0A809QWB4"/>
<sequence length="223" mass="24240">MSTIKTDGIVVLGPFRSGTSLACRILSGLGVDFGPEEAMLEPDPFNPQGYLQRADVRLANNLFIRSAGCTVAGPGDPERLARSGDLSILTRPDLGWRAGSPQWGIKDPRLCATLLSWLSAGMLDSTRIRIVLVCRRQEESARSMFAMPELSRLLHPRTLVSARKTIAQYAGYAAWHAKHLGLPVFMLSFEELLAHPAEQVRRLAAFAGCGNGREIEASIALVA</sequence>
<name>A0A809QWB4_9PROT</name>
<evidence type="ECO:0000313" key="1">
    <source>
        <dbReference type="EMBL" id="BBO19730.1"/>
    </source>
</evidence>